<gene>
    <name evidence="3" type="ORF">AVEN_106508_1</name>
    <name evidence="2" type="ORF">AVEN_61112_1</name>
</gene>
<evidence type="ECO:0000313" key="4">
    <source>
        <dbReference type="Proteomes" id="UP000499080"/>
    </source>
</evidence>
<dbReference type="EMBL" id="BGPR01096398">
    <property type="protein sequence ID" value="GBM41898.1"/>
    <property type="molecule type" value="Genomic_DNA"/>
</dbReference>
<accession>A0A4Y2FN26</accession>
<evidence type="ECO:0000313" key="2">
    <source>
        <dbReference type="EMBL" id="GBM41889.1"/>
    </source>
</evidence>
<dbReference type="Proteomes" id="UP000499080">
    <property type="component" value="Unassembled WGS sequence"/>
</dbReference>
<dbReference type="EMBL" id="BGPR01096396">
    <property type="protein sequence ID" value="GBM41889.1"/>
    <property type="molecule type" value="Genomic_DNA"/>
</dbReference>
<evidence type="ECO:0000313" key="3">
    <source>
        <dbReference type="EMBL" id="GBM41898.1"/>
    </source>
</evidence>
<keyword evidence="4" id="KW-1185">Reference proteome</keyword>
<sequence length="113" mass="12851">MVPKSHTTIIVLTRWENKQDNGERRFIHEYSGKYEAQMTSGRALVQISSTNRQQITNNSSNSSFSTARRLSAYQLAQRTKLLRDSRRSNTLQRRSNVSAPTGFIPFPTGCDVT</sequence>
<organism evidence="3 4">
    <name type="scientific">Araneus ventricosus</name>
    <name type="common">Orbweaver spider</name>
    <name type="synonym">Epeira ventricosa</name>
    <dbReference type="NCBI Taxonomy" id="182803"/>
    <lineage>
        <taxon>Eukaryota</taxon>
        <taxon>Metazoa</taxon>
        <taxon>Ecdysozoa</taxon>
        <taxon>Arthropoda</taxon>
        <taxon>Chelicerata</taxon>
        <taxon>Arachnida</taxon>
        <taxon>Araneae</taxon>
        <taxon>Araneomorphae</taxon>
        <taxon>Entelegynae</taxon>
        <taxon>Araneoidea</taxon>
        <taxon>Araneidae</taxon>
        <taxon>Araneus</taxon>
    </lineage>
</organism>
<name>A0A4Y2FN26_ARAVE</name>
<proteinExistence type="predicted"/>
<evidence type="ECO:0000256" key="1">
    <source>
        <dbReference type="SAM" id="MobiDB-lite"/>
    </source>
</evidence>
<reference evidence="3 4" key="1">
    <citation type="journal article" date="2019" name="Sci. Rep.">
        <title>Orb-weaving spider Araneus ventricosus genome elucidates the spidroin gene catalogue.</title>
        <authorList>
            <person name="Kono N."/>
            <person name="Nakamura H."/>
            <person name="Ohtoshi R."/>
            <person name="Moran D.A.P."/>
            <person name="Shinohara A."/>
            <person name="Yoshida Y."/>
            <person name="Fujiwara M."/>
            <person name="Mori M."/>
            <person name="Tomita M."/>
            <person name="Arakawa K."/>
        </authorList>
    </citation>
    <scope>NUCLEOTIDE SEQUENCE [LARGE SCALE GENOMIC DNA]</scope>
</reference>
<protein>
    <submittedName>
        <fullName evidence="3">Uncharacterized protein</fullName>
    </submittedName>
</protein>
<comment type="caution">
    <text evidence="3">The sequence shown here is derived from an EMBL/GenBank/DDBJ whole genome shotgun (WGS) entry which is preliminary data.</text>
</comment>
<dbReference type="AlphaFoldDB" id="A0A4Y2FN26"/>
<feature type="compositionally biased region" description="Polar residues" evidence="1">
    <location>
        <begin position="88"/>
        <end position="99"/>
    </location>
</feature>
<feature type="region of interest" description="Disordered" evidence="1">
    <location>
        <begin position="81"/>
        <end position="113"/>
    </location>
</feature>